<keyword evidence="2 6" id="KW-0813">Transport</keyword>
<dbReference type="GO" id="GO:0055085">
    <property type="term" value="P:transmembrane transport"/>
    <property type="evidence" value="ECO:0007669"/>
    <property type="project" value="InterPro"/>
</dbReference>
<sequence length="206" mass="22198">MLAEYWQIFVDDGIRLMIQHLRLVFVSVSTAIIIALPIGIILSRNFIKKHSEKLIFIFNIAQGLPSLAVIALVLPFLGVGFVPAVTALIIYALLPIIRNTIAGLNNIEPEIIEAARGMGMTPFEILYKVELPLALPIIIAGIQTAAVVTVGTAVVSNLIGAGGLGQMIFTGLAMFDRPKILLGSLLAAFIAIILDRSFELLGKKLK</sequence>
<comment type="caution">
    <text evidence="8">The sequence shown here is derived from an EMBL/GenBank/DDBJ whole genome shotgun (WGS) entry which is preliminary data.</text>
</comment>
<dbReference type="InterPro" id="IPR000515">
    <property type="entry name" value="MetI-like"/>
</dbReference>
<keyword evidence="9" id="KW-1185">Reference proteome</keyword>
<dbReference type="PANTHER" id="PTHR30177">
    <property type="entry name" value="GLYCINE BETAINE/L-PROLINE TRANSPORT SYSTEM PERMEASE PROTEIN PROW"/>
    <property type="match status" value="1"/>
</dbReference>
<feature type="transmembrane region" description="Helical" evidence="6">
    <location>
        <begin position="180"/>
        <end position="198"/>
    </location>
</feature>
<feature type="transmembrane region" description="Helical" evidence="6">
    <location>
        <begin position="54"/>
        <end position="74"/>
    </location>
</feature>
<dbReference type="SUPFAM" id="SSF161098">
    <property type="entry name" value="MetI-like"/>
    <property type="match status" value="1"/>
</dbReference>
<feature type="domain" description="ABC transmembrane type-1" evidence="7">
    <location>
        <begin position="17"/>
        <end position="198"/>
    </location>
</feature>
<dbReference type="PANTHER" id="PTHR30177:SF4">
    <property type="entry name" value="OSMOPROTECTANT IMPORT PERMEASE PROTEIN OSMW"/>
    <property type="match status" value="1"/>
</dbReference>
<feature type="transmembrane region" description="Helical" evidence="6">
    <location>
        <begin position="80"/>
        <end position="97"/>
    </location>
</feature>
<dbReference type="InterPro" id="IPR051204">
    <property type="entry name" value="ABC_transp_perm/SBD"/>
</dbReference>
<dbReference type="Proteomes" id="UP001199296">
    <property type="component" value="Unassembled WGS sequence"/>
</dbReference>
<evidence type="ECO:0000256" key="4">
    <source>
        <dbReference type="ARBA" id="ARBA00022989"/>
    </source>
</evidence>
<comment type="subcellular location">
    <subcellularLocation>
        <location evidence="6">Cell membrane</location>
        <topology evidence="6">Multi-pass membrane protein</topology>
    </subcellularLocation>
    <subcellularLocation>
        <location evidence="1">Membrane</location>
        <topology evidence="1">Multi-pass membrane protein</topology>
    </subcellularLocation>
</comment>
<feature type="transmembrane region" description="Helical" evidence="6">
    <location>
        <begin position="20"/>
        <end position="42"/>
    </location>
</feature>
<reference evidence="8 9" key="1">
    <citation type="submission" date="2021-10" db="EMBL/GenBank/DDBJ databases">
        <authorList>
            <person name="Grouzdev D.S."/>
            <person name="Pantiukh K.S."/>
            <person name="Krutkina M.S."/>
        </authorList>
    </citation>
    <scope>NUCLEOTIDE SEQUENCE [LARGE SCALE GENOMIC DNA]</scope>
    <source>
        <strain evidence="8 9">Z-7514</strain>
    </source>
</reference>
<dbReference type="FunFam" id="1.10.3720.10:FF:000001">
    <property type="entry name" value="Glycine betaine ABC transporter, permease"/>
    <property type="match status" value="1"/>
</dbReference>
<evidence type="ECO:0000313" key="8">
    <source>
        <dbReference type="EMBL" id="MCC3145588.1"/>
    </source>
</evidence>
<evidence type="ECO:0000256" key="5">
    <source>
        <dbReference type="ARBA" id="ARBA00023136"/>
    </source>
</evidence>
<evidence type="ECO:0000256" key="6">
    <source>
        <dbReference type="RuleBase" id="RU363032"/>
    </source>
</evidence>
<evidence type="ECO:0000256" key="2">
    <source>
        <dbReference type="ARBA" id="ARBA00022448"/>
    </source>
</evidence>
<comment type="similarity">
    <text evidence="6">Belongs to the binding-protein-dependent transport system permease family.</text>
</comment>
<dbReference type="GO" id="GO:0005886">
    <property type="term" value="C:plasma membrane"/>
    <property type="evidence" value="ECO:0007669"/>
    <property type="project" value="UniProtKB-SubCell"/>
</dbReference>
<accession>A0AAW4X1B8</accession>
<name>A0AAW4X1B8_9FIRM</name>
<evidence type="ECO:0000313" key="9">
    <source>
        <dbReference type="Proteomes" id="UP001199296"/>
    </source>
</evidence>
<dbReference type="CDD" id="cd06261">
    <property type="entry name" value="TM_PBP2"/>
    <property type="match status" value="1"/>
</dbReference>
<evidence type="ECO:0000256" key="3">
    <source>
        <dbReference type="ARBA" id="ARBA00022692"/>
    </source>
</evidence>
<dbReference type="AlphaFoldDB" id="A0AAW4X1B8"/>
<evidence type="ECO:0000259" key="7">
    <source>
        <dbReference type="PROSITE" id="PS50928"/>
    </source>
</evidence>
<dbReference type="Pfam" id="PF00528">
    <property type="entry name" value="BPD_transp_1"/>
    <property type="match status" value="1"/>
</dbReference>
<dbReference type="EMBL" id="JAJFAT010000013">
    <property type="protein sequence ID" value="MCC3145588.1"/>
    <property type="molecule type" value="Genomic_DNA"/>
</dbReference>
<dbReference type="Gene3D" id="1.10.3720.10">
    <property type="entry name" value="MetI-like"/>
    <property type="match status" value="1"/>
</dbReference>
<keyword evidence="4 6" id="KW-1133">Transmembrane helix</keyword>
<protein>
    <submittedName>
        <fullName evidence="8">ABC transporter permease</fullName>
    </submittedName>
</protein>
<keyword evidence="3 6" id="KW-0812">Transmembrane</keyword>
<gene>
    <name evidence="8" type="ORF">LJ207_09655</name>
</gene>
<dbReference type="InterPro" id="IPR035906">
    <property type="entry name" value="MetI-like_sf"/>
</dbReference>
<dbReference type="GO" id="GO:0031460">
    <property type="term" value="P:glycine betaine transport"/>
    <property type="evidence" value="ECO:0007669"/>
    <property type="project" value="TreeGrafter"/>
</dbReference>
<proteinExistence type="inferred from homology"/>
<organism evidence="8 9">
    <name type="scientific">Halanaerobium polyolivorans</name>
    <dbReference type="NCBI Taxonomy" id="2886943"/>
    <lineage>
        <taxon>Bacteria</taxon>
        <taxon>Bacillati</taxon>
        <taxon>Bacillota</taxon>
        <taxon>Clostridia</taxon>
        <taxon>Halanaerobiales</taxon>
        <taxon>Halanaerobiaceae</taxon>
        <taxon>Halanaerobium</taxon>
    </lineage>
</organism>
<dbReference type="RefSeq" id="WP_229346289.1">
    <property type="nucleotide sequence ID" value="NZ_JAJFAT010000013.1"/>
</dbReference>
<keyword evidence="5 6" id="KW-0472">Membrane</keyword>
<feature type="transmembrane region" description="Helical" evidence="6">
    <location>
        <begin position="133"/>
        <end position="160"/>
    </location>
</feature>
<evidence type="ECO:0000256" key="1">
    <source>
        <dbReference type="ARBA" id="ARBA00004141"/>
    </source>
</evidence>
<dbReference type="PROSITE" id="PS50928">
    <property type="entry name" value="ABC_TM1"/>
    <property type="match status" value="1"/>
</dbReference>